<feature type="region of interest" description="Disordered" evidence="1">
    <location>
        <begin position="55"/>
        <end position="75"/>
    </location>
</feature>
<dbReference type="EMBL" id="GEVK01015479">
    <property type="protein sequence ID" value="JAU37353.1"/>
    <property type="molecule type" value="Transcribed_RNA"/>
</dbReference>
<name>A0A1J3EZC4_NOCCA</name>
<dbReference type="AlphaFoldDB" id="A0A1J3EZC4"/>
<accession>A0A1J3EZC4</accession>
<protein>
    <submittedName>
        <fullName evidence="2">Uncharacterized protein</fullName>
    </submittedName>
</protein>
<proteinExistence type="predicted"/>
<evidence type="ECO:0000313" key="2">
    <source>
        <dbReference type="EMBL" id="JAU37353.1"/>
    </source>
</evidence>
<organism evidence="2">
    <name type="scientific">Noccaea caerulescens</name>
    <name type="common">Alpine penny-cress</name>
    <name type="synonym">Thlaspi caerulescens</name>
    <dbReference type="NCBI Taxonomy" id="107243"/>
    <lineage>
        <taxon>Eukaryota</taxon>
        <taxon>Viridiplantae</taxon>
        <taxon>Streptophyta</taxon>
        <taxon>Embryophyta</taxon>
        <taxon>Tracheophyta</taxon>
        <taxon>Spermatophyta</taxon>
        <taxon>Magnoliopsida</taxon>
        <taxon>eudicotyledons</taxon>
        <taxon>Gunneridae</taxon>
        <taxon>Pentapetalae</taxon>
        <taxon>rosids</taxon>
        <taxon>malvids</taxon>
        <taxon>Brassicales</taxon>
        <taxon>Brassicaceae</taxon>
        <taxon>Coluteocarpeae</taxon>
        <taxon>Noccaea</taxon>
    </lineage>
</organism>
<sequence length="139" mass="15535">MFTSASDLGIAKVLEEKKEFDLHTCVRLRSLKEGDILPTISGFYKEKEAARTLAEKTQRRAGRKPKSIEAPASKKRREGGITLKLRCEPLHTSESPKSRADSTILLKLLTPLPCSILRCFASRLRRLSPPSLRSETISS</sequence>
<evidence type="ECO:0000256" key="1">
    <source>
        <dbReference type="SAM" id="MobiDB-lite"/>
    </source>
</evidence>
<reference evidence="2" key="1">
    <citation type="submission" date="2016-07" db="EMBL/GenBank/DDBJ databases">
        <title>De novo transcriptome assembly of four accessions of the metal hyperaccumulator plant Noccaea caerulescens.</title>
        <authorList>
            <person name="Blande D."/>
            <person name="Halimaa P."/>
            <person name="Tervahauta A.I."/>
            <person name="Aarts M.G."/>
            <person name="Karenlampi S.O."/>
        </authorList>
    </citation>
    <scope>NUCLEOTIDE SEQUENCE</scope>
</reference>
<gene>
    <name evidence="2" type="ORF">LC_TR2705_c17_g1_i1_g.10951</name>
</gene>